<sequence length="263" mass="28136">MSRILFVAQDTSAIGKSTVTRALAECVPDVPVYEIESSRHLVELGERVRHFQIRTERKRLDETGGEAAIAEYDPALNKLLTEPLPAIVDIGANGGVAFLEALGQMAGAFTRRGKALGLVVVVAHKDEAYATARAVVAAGKGWIKDRFLVVNHVHGEPEAGEIKDLTKSAGAVTSLAKFTFATRALPITRPLGLALIPQLDEEALAKQLALPGAEPDVAMALRTRAQLDAFRLAAMRAVEPAARWLIEAKTEAKTEAKSDAKSA</sequence>
<comment type="caution">
    <text evidence="1">The sequence shown here is derived from an EMBL/GenBank/DDBJ whole genome shotgun (WGS) entry which is preliminary data.</text>
</comment>
<evidence type="ECO:0000313" key="1">
    <source>
        <dbReference type="EMBL" id="TGD95166.1"/>
    </source>
</evidence>
<gene>
    <name evidence="1" type="ORF">EU555_29035</name>
</gene>
<dbReference type="Proteomes" id="UP000297535">
    <property type="component" value="Unassembled WGS sequence"/>
</dbReference>
<organism evidence="1 2">
    <name type="scientific">Methylobacterium nonmethylotrophicum</name>
    <dbReference type="NCBI Taxonomy" id="1141884"/>
    <lineage>
        <taxon>Bacteria</taxon>
        <taxon>Pseudomonadati</taxon>
        <taxon>Pseudomonadota</taxon>
        <taxon>Alphaproteobacteria</taxon>
        <taxon>Hyphomicrobiales</taxon>
        <taxon>Methylobacteriaceae</taxon>
        <taxon>Methylobacterium</taxon>
    </lineage>
</organism>
<dbReference type="AlphaFoldDB" id="A0A4Z0NHK2"/>
<evidence type="ECO:0000313" key="2">
    <source>
        <dbReference type="Proteomes" id="UP000297535"/>
    </source>
</evidence>
<proteinExistence type="predicted"/>
<dbReference type="OrthoDB" id="7992128at2"/>
<name>A0A4Z0NHK2_9HYPH</name>
<protein>
    <submittedName>
        <fullName evidence="1">Chromosome partitioning protein</fullName>
    </submittedName>
</protein>
<dbReference type="EMBL" id="SRLB01000032">
    <property type="protein sequence ID" value="TGD95166.1"/>
    <property type="molecule type" value="Genomic_DNA"/>
</dbReference>
<keyword evidence="2" id="KW-1185">Reference proteome</keyword>
<dbReference type="RefSeq" id="WP_135418866.1">
    <property type="nucleotide sequence ID" value="NZ_SRLB01000032.1"/>
</dbReference>
<reference evidence="1 2" key="1">
    <citation type="submission" date="2019-04" db="EMBL/GenBank/DDBJ databases">
        <authorList>
            <person name="Feng G."/>
            <person name="Zhu H."/>
        </authorList>
    </citation>
    <scope>NUCLEOTIDE SEQUENCE [LARGE SCALE GENOMIC DNA]</scope>
    <source>
        <strain evidence="1 2">6HR-1</strain>
    </source>
</reference>
<accession>A0A4Z0NHK2</accession>